<comment type="caution">
    <text evidence="2">The sequence shown here is derived from an EMBL/GenBank/DDBJ whole genome shotgun (WGS) entry which is preliminary data.</text>
</comment>
<feature type="chain" id="PRO_5045118514" evidence="1">
    <location>
        <begin position="30"/>
        <end position="160"/>
    </location>
</feature>
<dbReference type="InterPro" id="IPR006311">
    <property type="entry name" value="TAT_signal"/>
</dbReference>
<dbReference type="EMBL" id="BAAAZR010000052">
    <property type="protein sequence ID" value="GAA3842110.1"/>
    <property type="molecule type" value="Genomic_DNA"/>
</dbReference>
<protein>
    <submittedName>
        <fullName evidence="2">Uncharacterized protein</fullName>
    </submittedName>
</protein>
<organism evidence="2 3">
    <name type="scientific">Sphaerisporangium flaviroseum</name>
    <dbReference type="NCBI Taxonomy" id="509199"/>
    <lineage>
        <taxon>Bacteria</taxon>
        <taxon>Bacillati</taxon>
        <taxon>Actinomycetota</taxon>
        <taxon>Actinomycetes</taxon>
        <taxon>Streptosporangiales</taxon>
        <taxon>Streptosporangiaceae</taxon>
        <taxon>Sphaerisporangium</taxon>
    </lineage>
</organism>
<keyword evidence="1" id="KW-0732">Signal</keyword>
<dbReference type="PROSITE" id="PS51318">
    <property type="entry name" value="TAT"/>
    <property type="match status" value="1"/>
</dbReference>
<keyword evidence="3" id="KW-1185">Reference proteome</keyword>
<sequence length="160" mass="18456">MRNIRKLLAGTALAGSLAAGLAAAPAAQASTTDSAGVTSATEAQSSRHFFPIRYSDFGRGENRGDRSYFKGYWEKFGGRYYFSGHVFDRDDDRNRDYNYLEFRWHDDRGFHHKIFKSHGEFNVNRYGGFRKSEGFDSFAFRVGEGHGRDYDWGNWYRRGF</sequence>
<name>A0ABP7JDH8_9ACTN</name>
<proteinExistence type="predicted"/>
<gene>
    <name evidence="2" type="ORF">GCM10022226_75880</name>
</gene>
<evidence type="ECO:0000313" key="2">
    <source>
        <dbReference type="EMBL" id="GAA3842110.1"/>
    </source>
</evidence>
<feature type="signal peptide" evidence="1">
    <location>
        <begin position="1"/>
        <end position="29"/>
    </location>
</feature>
<evidence type="ECO:0000256" key="1">
    <source>
        <dbReference type="SAM" id="SignalP"/>
    </source>
</evidence>
<dbReference type="Proteomes" id="UP001500888">
    <property type="component" value="Unassembled WGS sequence"/>
</dbReference>
<dbReference type="RefSeq" id="WP_344952211.1">
    <property type="nucleotide sequence ID" value="NZ_BAAAZR010000052.1"/>
</dbReference>
<accession>A0ABP7JDH8</accession>
<evidence type="ECO:0000313" key="3">
    <source>
        <dbReference type="Proteomes" id="UP001500888"/>
    </source>
</evidence>
<reference evidence="3" key="1">
    <citation type="journal article" date="2019" name="Int. J. Syst. Evol. Microbiol.">
        <title>The Global Catalogue of Microorganisms (GCM) 10K type strain sequencing project: providing services to taxonomists for standard genome sequencing and annotation.</title>
        <authorList>
            <consortium name="The Broad Institute Genomics Platform"/>
            <consortium name="The Broad Institute Genome Sequencing Center for Infectious Disease"/>
            <person name="Wu L."/>
            <person name="Ma J."/>
        </authorList>
    </citation>
    <scope>NUCLEOTIDE SEQUENCE [LARGE SCALE GENOMIC DNA]</scope>
    <source>
        <strain evidence="3">JCM 16908</strain>
    </source>
</reference>